<keyword evidence="1" id="KW-0472">Membrane</keyword>
<evidence type="ECO:0000313" key="2">
    <source>
        <dbReference type="EMBL" id="GGM18327.1"/>
    </source>
</evidence>
<dbReference type="EMBL" id="BMLG01000001">
    <property type="protein sequence ID" value="GGM18327.1"/>
    <property type="molecule type" value="Genomic_DNA"/>
</dbReference>
<sequence length="58" mass="6867">MGFMSFNIFALFSILFVYVGVPLVIIYLLIWVYQIKKNSDQQIKQNNEIIDLLKKLDK</sequence>
<protein>
    <recommendedName>
        <fullName evidence="4">DUF4083 domain-containing protein</fullName>
    </recommendedName>
</protein>
<reference evidence="2" key="2">
    <citation type="submission" date="2020-09" db="EMBL/GenBank/DDBJ databases">
        <authorList>
            <person name="Sun Q."/>
            <person name="Zhou Y."/>
        </authorList>
    </citation>
    <scope>NUCLEOTIDE SEQUENCE</scope>
    <source>
        <strain evidence="2">CGMCC 1.6333</strain>
    </source>
</reference>
<organism evidence="2 3">
    <name type="scientific">Paraliobacillus quinghaiensis</name>
    <dbReference type="NCBI Taxonomy" id="470815"/>
    <lineage>
        <taxon>Bacteria</taxon>
        <taxon>Bacillati</taxon>
        <taxon>Bacillota</taxon>
        <taxon>Bacilli</taxon>
        <taxon>Bacillales</taxon>
        <taxon>Bacillaceae</taxon>
        <taxon>Paraliobacillus</taxon>
    </lineage>
</organism>
<dbReference type="RefSeq" id="WP_162879110.1">
    <property type="nucleotide sequence ID" value="NZ_BMLG01000001.1"/>
</dbReference>
<proteinExistence type="predicted"/>
<evidence type="ECO:0000313" key="3">
    <source>
        <dbReference type="Proteomes" id="UP000618460"/>
    </source>
</evidence>
<reference evidence="2" key="1">
    <citation type="journal article" date="2014" name="Int. J. Syst. Evol. Microbiol.">
        <title>Complete genome sequence of Corynebacterium casei LMG S-19264T (=DSM 44701T), isolated from a smear-ripened cheese.</title>
        <authorList>
            <consortium name="US DOE Joint Genome Institute (JGI-PGF)"/>
            <person name="Walter F."/>
            <person name="Albersmeier A."/>
            <person name="Kalinowski J."/>
            <person name="Ruckert C."/>
        </authorList>
    </citation>
    <scope>NUCLEOTIDE SEQUENCE</scope>
    <source>
        <strain evidence="2">CGMCC 1.6333</strain>
    </source>
</reference>
<feature type="transmembrane region" description="Helical" evidence="1">
    <location>
        <begin position="6"/>
        <end position="33"/>
    </location>
</feature>
<dbReference type="AlphaFoldDB" id="A0A917TD54"/>
<name>A0A917TD54_9BACI</name>
<keyword evidence="3" id="KW-1185">Reference proteome</keyword>
<evidence type="ECO:0008006" key="4">
    <source>
        <dbReference type="Google" id="ProtNLM"/>
    </source>
</evidence>
<comment type="caution">
    <text evidence="2">The sequence shown here is derived from an EMBL/GenBank/DDBJ whole genome shotgun (WGS) entry which is preliminary data.</text>
</comment>
<keyword evidence="1" id="KW-1133">Transmembrane helix</keyword>
<gene>
    <name evidence="2" type="ORF">GCM10011351_00140</name>
</gene>
<dbReference type="Proteomes" id="UP000618460">
    <property type="component" value="Unassembled WGS sequence"/>
</dbReference>
<evidence type="ECO:0000256" key="1">
    <source>
        <dbReference type="SAM" id="Phobius"/>
    </source>
</evidence>
<accession>A0A917TD54</accession>
<keyword evidence="1" id="KW-0812">Transmembrane</keyword>